<name>A0A0E9XZB3_ANGAN</name>
<evidence type="ECO:0000313" key="1">
    <source>
        <dbReference type="EMBL" id="JAI07201.1"/>
    </source>
</evidence>
<dbReference type="EMBL" id="GBXM01001377">
    <property type="protein sequence ID" value="JAI07201.1"/>
    <property type="molecule type" value="Transcribed_RNA"/>
</dbReference>
<reference evidence="1" key="1">
    <citation type="submission" date="2014-11" db="EMBL/GenBank/DDBJ databases">
        <authorList>
            <person name="Amaro Gonzalez C."/>
        </authorList>
    </citation>
    <scope>NUCLEOTIDE SEQUENCE</scope>
</reference>
<organism evidence="1">
    <name type="scientific">Anguilla anguilla</name>
    <name type="common">European freshwater eel</name>
    <name type="synonym">Muraena anguilla</name>
    <dbReference type="NCBI Taxonomy" id="7936"/>
    <lineage>
        <taxon>Eukaryota</taxon>
        <taxon>Metazoa</taxon>
        <taxon>Chordata</taxon>
        <taxon>Craniata</taxon>
        <taxon>Vertebrata</taxon>
        <taxon>Euteleostomi</taxon>
        <taxon>Actinopterygii</taxon>
        <taxon>Neopterygii</taxon>
        <taxon>Teleostei</taxon>
        <taxon>Anguilliformes</taxon>
        <taxon>Anguillidae</taxon>
        <taxon>Anguilla</taxon>
    </lineage>
</organism>
<sequence length="14" mass="1708">MQQSLFNLTIQTQR</sequence>
<reference evidence="1" key="2">
    <citation type="journal article" date="2015" name="Fish Shellfish Immunol.">
        <title>Early steps in the European eel (Anguilla anguilla)-Vibrio vulnificus interaction in the gills: Role of the RtxA13 toxin.</title>
        <authorList>
            <person name="Callol A."/>
            <person name="Pajuelo D."/>
            <person name="Ebbesson L."/>
            <person name="Teles M."/>
            <person name="MacKenzie S."/>
            <person name="Amaro C."/>
        </authorList>
    </citation>
    <scope>NUCLEOTIDE SEQUENCE</scope>
</reference>
<accession>A0A0E9XZB3</accession>
<protein>
    <submittedName>
        <fullName evidence="1">Uncharacterized protein</fullName>
    </submittedName>
</protein>
<proteinExistence type="predicted"/>